<dbReference type="EMBL" id="JAGSOJ010000001">
    <property type="protein sequence ID" value="MCM1988139.1"/>
    <property type="molecule type" value="Genomic_DNA"/>
</dbReference>
<dbReference type="Proteomes" id="UP001056429">
    <property type="component" value="Unassembled WGS sequence"/>
</dbReference>
<evidence type="ECO:0000259" key="8">
    <source>
        <dbReference type="Pfam" id="PF00266"/>
    </source>
</evidence>
<keyword evidence="10" id="KW-1185">Reference proteome</keyword>
<dbReference type="AlphaFoldDB" id="A0A9J6NV47"/>
<protein>
    <submittedName>
        <fullName evidence="9">Cysteine desulfurase</fullName>
    </submittedName>
</protein>
<dbReference type="InterPro" id="IPR020578">
    <property type="entry name" value="Aminotrans_V_PyrdxlP_BS"/>
</dbReference>
<keyword evidence="3" id="KW-0479">Metal-binding</keyword>
<dbReference type="InterPro" id="IPR015422">
    <property type="entry name" value="PyrdxlP-dep_Trfase_small"/>
</dbReference>
<dbReference type="Gene3D" id="1.10.260.50">
    <property type="match status" value="1"/>
</dbReference>
<accession>A0A9J6NV47</accession>
<organism evidence="9 10">
    <name type="scientific">Oceanirhabdus seepicola</name>
    <dbReference type="NCBI Taxonomy" id="2828781"/>
    <lineage>
        <taxon>Bacteria</taxon>
        <taxon>Bacillati</taxon>
        <taxon>Bacillota</taxon>
        <taxon>Clostridia</taxon>
        <taxon>Eubacteriales</taxon>
        <taxon>Clostridiaceae</taxon>
        <taxon>Oceanirhabdus</taxon>
    </lineage>
</organism>
<keyword evidence="5" id="KW-0408">Iron</keyword>
<evidence type="ECO:0000313" key="9">
    <source>
        <dbReference type="EMBL" id="MCM1988139.1"/>
    </source>
</evidence>
<reference evidence="9" key="2">
    <citation type="submission" date="2021-04" db="EMBL/GenBank/DDBJ databases">
        <authorList>
            <person name="Dong X."/>
        </authorList>
    </citation>
    <scope>NUCLEOTIDE SEQUENCE</scope>
    <source>
        <strain evidence="9">ZWT</strain>
    </source>
</reference>
<dbReference type="PIRSF" id="PIRSF005572">
    <property type="entry name" value="NifS"/>
    <property type="match status" value="1"/>
</dbReference>
<evidence type="ECO:0000256" key="2">
    <source>
        <dbReference type="ARBA" id="ARBA00006490"/>
    </source>
</evidence>
<dbReference type="Pfam" id="PF00266">
    <property type="entry name" value="Aminotran_5"/>
    <property type="match status" value="1"/>
</dbReference>
<keyword evidence="4" id="KW-0663">Pyridoxal phosphate</keyword>
<dbReference type="InterPro" id="IPR015424">
    <property type="entry name" value="PyrdxlP-dep_Trfase"/>
</dbReference>
<dbReference type="GO" id="GO:0051536">
    <property type="term" value="F:iron-sulfur cluster binding"/>
    <property type="evidence" value="ECO:0007669"/>
    <property type="project" value="UniProtKB-KW"/>
</dbReference>
<feature type="domain" description="Aminotransferase class V" evidence="8">
    <location>
        <begin position="3"/>
        <end position="363"/>
    </location>
</feature>
<reference evidence="9" key="1">
    <citation type="journal article" date="2021" name="mSystems">
        <title>Bacteria and Archaea Synergistically Convert Glycine Betaine to Biogenic Methane in the Formosa Cold Seep of the South China Sea.</title>
        <authorList>
            <person name="Li L."/>
            <person name="Zhang W."/>
            <person name="Zhang S."/>
            <person name="Song L."/>
            <person name="Sun Q."/>
            <person name="Zhang H."/>
            <person name="Xiang H."/>
            <person name="Dong X."/>
        </authorList>
    </citation>
    <scope>NUCLEOTIDE SEQUENCE</scope>
    <source>
        <strain evidence="9">ZWT</strain>
    </source>
</reference>
<gene>
    <name evidence="9" type="ORF">KDK92_00185</name>
</gene>
<dbReference type="PANTHER" id="PTHR11601">
    <property type="entry name" value="CYSTEINE DESULFURYLASE FAMILY MEMBER"/>
    <property type="match status" value="1"/>
</dbReference>
<dbReference type="Gene3D" id="3.40.640.10">
    <property type="entry name" value="Type I PLP-dependent aspartate aminotransferase-like (Major domain)"/>
    <property type="match status" value="1"/>
</dbReference>
<dbReference type="InterPro" id="IPR016454">
    <property type="entry name" value="Cysteine_dSase"/>
</dbReference>
<dbReference type="SUPFAM" id="SSF53383">
    <property type="entry name" value="PLP-dependent transferases"/>
    <property type="match status" value="1"/>
</dbReference>
<comment type="cofactor">
    <cofactor evidence="1 7">
        <name>pyridoxal 5'-phosphate</name>
        <dbReference type="ChEBI" id="CHEBI:597326"/>
    </cofactor>
</comment>
<keyword evidence="6" id="KW-0411">Iron-sulfur</keyword>
<dbReference type="InterPro" id="IPR000192">
    <property type="entry name" value="Aminotrans_V_dom"/>
</dbReference>
<evidence type="ECO:0000313" key="10">
    <source>
        <dbReference type="Proteomes" id="UP001056429"/>
    </source>
</evidence>
<evidence type="ECO:0000256" key="4">
    <source>
        <dbReference type="ARBA" id="ARBA00022898"/>
    </source>
</evidence>
<comment type="caution">
    <text evidence="9">The sequence shown here is derived from an EMBL/GenBank/DDBJ whole genome shotgun (WGS) entry which is preliminary data.</text>
</comment>
<dbReference type="PANTHER" id="PTHR11601:SF50">
    <property type="entry name" value="CYSTEINE DESULFURASE ISCS 2-RELATED"/>
    <property type="match status" value="1"/>
</dbReference>
<sequence>MKVYLDNSATTKPYKEVIEEVSNVMESNWGNPSSAHELGYNAHKKLKECREKISGFINCDSSEIVFTSGGTEGNNLCIKGIVQPGNHIITSNIEHPSVKNTVEFLKKNGCEVTVLNVNEKGLITIEELNSAIKDNTVLLTVMHMNNELGILQDLESIGEYLKVNHKRVKFHVDAVQSFCKHEIDVKRMKIDMLTTSAHKHHGPRGVGFAYIRKELSPKQLIHGSAQEKGFRAGTENLYSIAGMVKAAEIMHGCMDENKRKVTGLKKYCIDQLTTRISGIRINSEICESISPYVLNVSIDGTPSEVMVRVMSDKGVYISKGSACSSKTESASHVLEAMKLTESEIKGTIRISFCEGNTLKELDYAIDKFLEAVKFLRRLKI</sequence>
<dbReference type="GO" id="GO:0046872">
    <property type="term" value="F:metal ion binding"/>
    <property type="evidence" value="ECO:0007669"/>
    <property type="project" value="UniProtKB-KW"/>
</dbReference>
<dbReference type="RefSeq" id="WP_250856910.1">
    <property type="nucleotide sequence ID" value="NZ_JAGSOJ010000001.1"/>
</dbReference>
<name>A0A9J6NV47_9CLOT</name>
<comment type="similarity">
    <text evidence="2">Belongs to the class-V pyridoxal-phosphate-dependent aminotransferase family. NifS/IscS subfamily.</text>
</comment>
<evidence type="ECO:0000256" key="3">
    <source>
        <dbReference type="ARBA" id="ARBA00022723"/>
    </source>
</evidence>
<dbReference type="InterPro" id="IPR015421">
    <property type="entry name" value="PyrdxlP-dep_Trfase_major"/>
</dbReference>
<evidence type="ECO:0000256" key="1">
    <source>
        <dbReference type="ARBA" id="ARBA00001933"/>
    </source>
</evidence>
<evidence type="ECO:0000256" key="7">
    <source>
        <dbReference type="RuleBase" id="RU004504"/>
    </source>
</evidence>
<dbReference type="PROSITE" id="PS00595">
    <property type="entry name" value="AA_TRANSFER_CLASS_5"/>
    <property type="match status" value="1"/>
</dbReference>
<dbReference type="Gene3D" id="3.90.1150.10">
    <property type="entry name" value="Aspartate Aminotransferase, domain 1"/>
    <property type="match status" value="1"/>
</dbReference>
<proteinExistence type="inferred from homology"/>
<evidence type="ECO:0000256" key="5">
    <source>
        <dbReference type="ARBA" id="ARBA00023004"/>
    </source>
</evidence>
<dbReference type="GO" id="GO:0003824">
    <property type="term" value="F:catalytic activity"/>
    <property type="evidence" value="ECO:0007669"/>
    <property type="project" value="UniProtKB-ARBA"/>
</dbReference>
<evidence type="ECO:0000256" key="6">
    <source>
        <dbReference type="ARBA" id="ARBA00023014"/>
    </source>
</evidence>